<name>A0ABQ8X2R2_PENCH</name>
<proteinExistence type="predicted"/>
<dbReference type="EMBL" id="JAPVEB010000001">
    <property type="protein sequence ID" value="KAJ5284675.1"/>
    <property type="molecule type" value="Genomic_DNA"/>
</dbReference>
<reference evidence="1 2" key="1">
    <citation type="journal article" date="2023" name="IMA Fungus">
        <title>Comparative genomic study of the Penicillium genus elucidates a diverse pangenome and 15 lateral gene transfer events.</title>
        <authorList>
            <person name="Petersen C."/>
            <person name="Sorensen T."/>
            <person name="Nielsen M.R."/>
            <person name="Sondergaard T.E."/>
            <person name="Sorensen J.L."/>
            <person name="Fitzpatrick D.A."/>
            <person name="Frisvad J.C."/>
            <person name="Nielsen K.L."/>
        </authorList>
    </citation>
    <scope>NUCLEOTIDE SEQUENCE [LARGE SCALE GENOMIC DNA]</scope>
    <source>
        <strain evidence="1 2">IBT 3361</strain>
    </source>
</reference>
<dbReference type="Proteomes" id="UP001220256">
    <property type="component" value="Unassembled WGS sequence"/>
</dbReference>
<gene>
    <name evidence="1" type="ORF">N7505_002655</name>
</gene>
<accession>A0ABQ8X2R2</accession>
<protein>
    <submittedName>
        <fullName evidence="1">Uncharacterized protein</fullName>
    </submittedName>
</protein>
<evidence type="ECO:0000313" key="1">
    <source>
        <dbReference type="EMBL" id="KAJ5284675.1"/>
    </source>
</evidence>
<organism evidence="1 2">
    <name type="scientific">Penicillium chrysogenum</name>
    <name type="common">Penicillium notatum</name>
    <dbReference type="NCBI Taxonomy" id="5076"/>
    <lineage>
        <taxon>Eukaryota</taxon>
        <taxon>Fungi</taxon>
        <taxon>Dikarya</taxon>
        <taxon>Ascomycota</taxon>
        <taxon>Pezizomycotina</taxon>
        <taxon>Eurotiomycetes</taxon>
        <taxon>Eurotiomycetidae</taxon>
        <taxon>Eurotiales</taxon>
        <taxon>Aspergillaceae</taxon>
        <taxon>Penicillium</taxon>
        <taxon>Penicillium chrysogenum species complex</taxon>
    </lineage>
</organism>
<comment type="caution">
    <text evidence="1">The sequence shown here is derived from an EMBL/GenBank/DDBJ whole genome shotgun (WGS) entry which is preliminary data.</text>
</comment>
<keyword evidence="2" id="KW-1185">Reference proteome</keyword>
<evidence type="ECO:0000313" key="2">
    <source>
        <dbReference type="Proteomes" id="UP001220256"/>
    </source>
</evidence>
<sequence length="72" mass="8287">MEGHRFELLALTSAPTIPPNVIIKALLRTGSSPLTFCIANLYRAFTLLMRNYINTHGLHPRYLNTRRVSYRN</sequence>